<evidence type="ECO:0000313" key="13">
    <source>
        <dbReference type="Proteomes" id="UP001501822"/>
    </source>
</evidence>
<dbReference type="PANTHER" id="PTHR24421:SF10">
    <property type="entry name" value="NITRATE_NITRITE SENSOR PROTEIN NARQ"/>
    <property type="match status" value="1"/>
</dbReference>
<feature type="transmembrane region" description="Helical" evidence="9">
    <location>
        <begin position="153"/>
        <end position="175"/>
    </location>
</feature>
<dbReference type="InterPro" id="IPR011712">
    <property type="entry name" value="Sig_transdc_His_kin_sub3_dim/P"/>
</dbReference>
<dbReference type="InterPro" id="IPR055558">
    <property type="entry name" value="DUF7134"/>
</dbReference>
<keyword evidence="9" id="KW-1133">Transmembrane helix</keyword>
<gene>
    <name evidence="12" type="ORF">GCM10010151_21080</name>
</gene>
<dbReference type="Pfam" id="PF23539">
    <property type="entry name" value="DUF7134"/>
    <property type="match status" value="1"/>
</dbReference>
<evidence type="ECO:0000313" key="12">
    <source>
        <dbReference type="EMBL" id="GAA0331044.1"/>
    </source>
</evidence>
<evidence type="ECO:0000256" key="6">
    <source>
        <dbReference type="ARBA" id="ARBA00022777"/>
    </source>
</evidence>
<keyword evidence="7" id="KW-0067">ATP-binding</keyword>
<protein>
    <recommendedName>
        <fullName evidence="2">histidine kinase</fullName>
        <ecNumber evidence="2">2.7.13.3</ecNumber>
    </recommendedName>
</protein>
<sequence length="422" mass="45120">MTVMSGMAVSRPDHPSLLPALLAAPDPTDRVPRSARDWAVDIACFILAMSFGGLMLFVTSQGSPAPHHPPRLPDVLIGALGCLALWWRRRRPVELGIALGTVSVLSVSVAGAACIALFTVAVHRPFRTVALVALVHLVVNALYTAVFPDPTQAYWAGLLWGAVVVAAVVAWGLFVRARRQLILSLRERALRAEAEQQLRVTQARHQERARIAREMHDVLAHRISLLSVHAGALEFRPDAPPTEIAKAAGVIRASAHQALQDLREVIGVLREDTAEETPERPQPNLGDLPTLIDESRRAGMTVVYENRLHDGDAIPTALGRSAYRTVQEALTNARKHAPDATVTVVVGGTAGTDLTIEVRNPLVATASGIPGSGTGLIGLAERALLSGGRLEHGPTPDGEFRVRAWLPWPGETTPAGAAGVRP</sequence>
<evidence type="ECO:0000256" key="4">
    <source>
        <dbReference type="ARBA" id="ARBA00022679"/>
    </source>
</evidence>
<accession>A0ABP3FZR5</accession>
<evidence type="ECO:0000256" key="8">
    <source>
        <dbReference type="ARBA" id="ARBA00023012"/>
    </source>
</evidence>
<dbReference type="InterPro" id="IPR036890">
    <property type="entry name" value="HATPase_C_sf"/>
</dbReference>
<evidence type="ECO:0000259" key="11">
    <source>
        <dbReference type="Pfam" id="PF23539"/>
    </source>
</evidence>
<feature type="domain" description="Signal transduction histidine kinase subgroup 3 dimerisation and phosphoacceptor" evidence="10">
    <location>
        <begin position="207"/>
        <end position="272"/>
    </location>
</feature>
<dbReference type="GO" id="GO:0016301">
    <property type="term" value="F:kinase activity"/>
    <property type="evidence" value="ECO:0007669"/>
    <property type="project" value="UniProtKB-KW"/>
</dbReference>
<keyword evidence="5" id="KW-0547">Nucleotide-binding</keyword>
<comment type="catalytic activity">
    <reaction evidence="1">
        <text>ATP + protein L-histidine = ADP + protein N-phospho-L-histidine.</text>
        <dbReference type="EC" id="2.7.13.3"/>
    </reaction>
</comment>
<keyword evidence="3" id="KW-0597">Phosphoprotein</keyword>
<keyword evidence="6 12" id="KW-0418">Kinase</keyword>
<dbReference type="Proteomes" id="UP001501822">
    <property type="component" value="Unassembled WGS sequence"/>
</dbReference>
<dbReference type="CDD" id="cd16917">
    <property type="entry name" value="HATPase_UhpB-NarQ-NarX-like"/>
    <property type="match status" value="1"/>
</dbReference>
<evidence type="ECO:0000256" key="3">
    <source>
        <dbReference type="ARBA" id="ARBA00022553"/>
    </source>
</evidence>
<dbReference type="EMBL" id="BAAABM010000016">
    <property type="protein sequence ID" value="GAA0331044.1"/>
    <property type="molecule type" value="Genomic_DNA"/>
</dbReference>
<keyword evidence="8" id="KW-0902">Two-component regulatory system</keyword>
<evidence type="ECO:0000256" key="9">
    <source>
        <dbReference type="SAM" id="Phobius"/>
    </source>
</evidence>
<feature type="transmembrane region" description="Helical" evidence="9">
    <location>
        <begin position="38"/>
        <end position="59"/>
    </location>
</feature>
<evidence type="ECO:0000256" key="1">
    <source>
        <dbReference type="ARBA" id="ARBA00000085"/>
    </source>
</evidence>
<dbReference type="Gene3D" id="1.20.5.1930">
    <property type="match status" value="1"/>
</dbReference>
<proteinExistence type="predicted"/>
<keyword evidence="9" id="KW-0472">Membrane</keyword>
<feature type="transmembrane region" description="Helical" evidence="9">
    <location>
        <begin position="71"/>
        <end position="89"/>
    </location>
</feature>
<dbReference type="Pfam" id="PF07730">
    <property type="entry name" value="HisKA_3"/>
    <property type="match status" value="1"/>
</dbReference>
<comment type="caution">
    <text evidence="12">The sequence shown here is derived from an EMBL/GenBank/DDBJ whole genome shotgun (WGS) entry which is preliminary data.</text>
</comment>
<keyword evidence="9" id="KW-0812">Transmembrane</keyword>
<feature type="domain" description="DUF7134" evidence="11">
    <location>
        <begin position="36"/>
        <end position="179"/>
    </location>
</feature>
<feature type="transmembrane region" description="Helical" evidence="9">
    <location>
        <begin position="95"/>
        <end position="122"/>
    </location>
</feature>
<evidence type="ECO:0000256" key="5">
    <source>
        <dbReference type="ARBA" id="ARBA00022741"/>
    </source>
</evidence>
<organism evidence="12 13">
    <name type="scientific">Actinoallomurus spadix</name>
    <dbReference type="NCBI Taxonomy" id="79912"/>
    <lineage>
        <taxon>Bacteria</taxon>
        <taxon>Bacillati</taxon>
        <taxon>Actinomycetota</taxon>
        <taxon>Actinomycetes</taxon>
        <taxon>Streptosporangiales</taxon>
        <taxon>Thermomonosporaceae</taxon>
        <taxon>Actinoallomurus</taxon>
    </lineage>
</organism>
<name>A0ABP3FZR5_9ACTN</name>
<evidence type="ECO:0000256" key="7">
    <source>
        <dbReference type="ARBA" id="ARBA00022840"/>
    </source>
</evidence>
<keyword evidence="13" id="KW-1185">Reference proteome</keyword>
<dbReference type="PANTHER" id="PTHR24421">
    <property type="entry name" value="NITRATE/NITRITE SENSOR PROTEIN NARX-RELATED"/>
    <property type="match status" value="1"/>
</dbReference>
<dbReference type="EC" id="2.7.13.3" evidence="2"/>
<evidence type="ECO:0000259" key="10">
    <source>
        <dbReference type="Pfam" id="PF07730"/>
    </source>
</evidence>
<keyword evidence="4" id="KW-0808">Transferase</keyword>
<reference evidence="13" key="1">
    <citation type="journal article" date="2019" name="Int. J. Syst. Evol. Microbiol.">
        <title>The Global Catalogue of Microorganisms (GCM) 10K type strain sequencing project: providing services to taxonomists for standard genome sequencing and annotation.</title>
        <authorList>
            <consortium name="The Broad Institute Genomics Platform"/>
            <consortium name="The Broad Institute Genome Sequencing Center for Infectious Disease"/>
            <person name="Wu L."/>
            <person name="Ma J."/>
        </authorList>
    </citation>
    <scope>NUCLEOTIDE SEQUENCE [LARGE SCALE GENOMIC DNA]</scope>
    <source>
        <strain evidence="13">JCM 3146</strain>
    </source>
</reference>
<dbReference type="SUPFAM" id="SSF55874">
    <property type="entry name" value="ATPase domain of HSP90 chaperone/DNA topoisomerase II/histidine kinase"/>
    <property type="match status" value="1"/>
</dbReference>
<evidence type="ECO:0000256" key="2">
    <source>
        <dbReference type="ARBA" id="ARBA00012438"/>
    </source>
</evidence>
<dbReference type="Gene3D" id="3.30.565.10">
    <property type="entry name" value="Histidine kinase-like ATPase, C-terminal domain"/>
    <property type="match status" value="1"/>
</dbReference>
<feature type="transmembrane region" description="Helical" evidence="9">
    <location>
        <begin position="129"/>
        <end position="147"/>
    </location>
</feature>
<dbReference type="InterPro" id="IPR050482">
    <property type="entry name" value="Sensor_HK_TwoCompSys"/>
</dbReference>